<dbReference type="AlphaFoldDB" id="A0A6J8E0N2"/>
<dbReference type="Proteomes" id="UP000507470">
    <property type="component" value="Unassembled WGS sequence"/>
</dbReference>
<dbReference type="OrthoDB" id="6123676at2759"/>
<proteinExistence type="predicted"/>
<gene>
    <name evidence="1" type="ORF">MCOR_47192</name>
</gene>
<sequence length="172" mass="19097">MFFVFVIISIRECHSWCRANRVPENSFGCYYEGNFIRKGETISFFPQCVKCRCSKTTLECCSIGIEITSVGPECKIVQDDCTQRAVLKSDSNKECSSVMGAIGRHNGSRTSGQHRLGQGSSNNKEYRNSFVLRTVQGWNLLLVGTVASVTIDANTASSKVDQTMRHTYTPSS</sequence>
<dbReference type="EMBL" id="CACVKT020008341">
    <property type="protein sequence ID" value="CAC5414374.1"/>
    <property type="molecule type" value="Genomic_DNA"/>
</dbReference>
<evidence type="ECO:0000313" key="2">
    <source>
        <dbReference type="Proteomes" id="UP000507470"/>
    </source>
</evidence>
<accession>A0A6J8E0N2</accession>
<evidence type="ECO:0000313" key="1">
    <source>
        <dbReference type="EMBL" id="CAC5414374.1"/>
    </source>
</evidence>
<organism evidence="1 2">
    <name type="scientific">Mytilus coruscus</name>
    <name type="common">Sea mussel</name>
    <dbReference type="NCBI Taxonomy" id="42192"/>
    <lineage>
        <taxon>Eukaryota</taxon>
        <taxon>Metazoa</taxon>
        <taxon>Spiralia</taxon>
        <taxon>Lophotrochozoa</taxon>
        <taxon>Mollusca</taxon>
        <taxon>Bivalvia</taxon>
        <taxon>Autobranchia</taxon>
        <taxon>Pteriomorphia</taxon>
        <taxon>Mytilida</taxon>
        <taxon>Mytiloidea</taxon>
        <taxon>Mytilidae</taxon>
        <taxon>Mytilinae</taxon>
        <taxon>Mytilus</taxon>
    </lineage>
</organism>
<keyword evidence="2" id="KW-1185">Reference proteome</keyword>
<reference evidence="1 2" key="1">
    <citation type="submission" date="2020-06" db="EMBL/GenBank/DDBJ databases">
        <authorList>
            <person name="Li R."/>
            <person name="Bekaert M."/>
        </authorList>
    </citation>
    <scope>NUCLEOTIDE SEQUENCE [LARGE SCALE GENOMIC DNA]</scope>
    <source>
        <strain evidence="2">wild</strain>
    </source>
</reference>
<name>A0A6J8E0N2_MYTCO</name>
<protein>
    <submittedName>
        <fullName evidence="1">Uncharacterized protein</fullName>
    </submittedName>
</protein>
<dbReference type="Gene3D" id="2.60.40.1900">
    <property type="entry name" value="Beta-microseminoprotein (PSP94) domain"/>
    <property type="match status" value="1"/>
</dbReference>